<evidence type="ECO:0000313" key="4">
    <source>
        <dbReference type="Proteomes" id="UP001652661"/>
    </source>
</evidence>
<evidence type="ECO:0000259" key="3">
    <source>
        <dbReference type="PROSITE" id="PS50013"/>
    </source>
</evidence>
<accession>A0ABM3C5W6</accession>
<sequence length="89" mass="10035">MSNEKGDGPKEENNSKVELIVDQKATTEVTTVLEPLKILGATDASGEMKFLIQWKDTDRADLVAAKVANVKYPQLVIKFYEERIFFQSD</sequence>
<feature type="domain" description="Chromo" evidence="3">
    <location>
        <begin position="33"/>
        <end position="89"/>
    </location>
</feature>
<name>A0ABM3C5W6_DROKI</name>
<evidence type="ECO:0000256" key="1">
    <source>
        <dbReference type="ARBA" id="ARBA00004123"/>
    </source>
</evidence>
<comment type="subcellular location">
    <subcellularLocation>
        <location evidence="1">Nucleus</location>
    </subcellularLocation>
</comment>
<keyword evidence="2" id="KW-0539">Nucleus</keyword>
<evidence type="ECO:0000256" key="2">
    <source>
        <dbReference type="ARBA" id="ARBA00023242"/>
    </source>
</evidence>
<proteinExistence type="predicted"/>
<dbReference type="PROSITE" id="PS50013">
    <property type="entry name" value="CHROMO_2"/>
    <property type="match status" value="1"/>
</dbReference>
<dbReference type="GeneID" id="108080649"/>
<dbReference type="InterPro" id="IPR000953">
    <property type="entry name" value="Chromo/chromo_shadow_dom"/>
</dbReference>
<dbReference type="Proteomes" id="UP001652661">
    <property type="component" value="Chromosome 3L"/>
</dbReference>
<dbReference type="RefSeq" id="XP_041631463.1">
    <property type="nucleotide sequence ID" value="XM_041775529.2"/>
</dbReference>
<dbReference type="SMART" id="SM00300">
    <property type="entry name" value="ChSh"/>
    <property type="match status" value="1"/>
</dbReference>
<dbReference type="Gene3D" id="2.40.50.40">
    <property type="match status" value="1"/>
</dbReference>
<dbReference type="InterPro" id="IPR051219">
    <property type="entry name" value="Heterochromatin_chromo-domain"/>
</dbReference>
<dbReference type="Pfam" id="PF01393">
    <property type="entry name" value="Chromo_shadow"/>
    <property type="match status" value="1"/>
</dbReference>
<dbReference type="PANTHER" id="PTHR22812">
    <property type="entry name" value="CHROMOBOX PROTEIN"/>
    <property type="match status" value="1"/>
</dbReference>
<dbReference type="InterPro" id="IPR016197">
    <property type="entry name" value="Chromo-like_dom_sf"/>
</dbReference>
<dbReference type="CDD" id="cd00034">
    <property type="entry name" value="CSD"/>
    <property type="match status" value="1"/>
</dbReference>
<protein>
    <submittedName>
        <fullName evidence="5">Chromobox protein homolog 5</fullName>
    </submittedName>
</protein>
<dbReference type="InterPro" id="IPR008251">
    <property type="entry name" value="Chromo_shadow_dom"/>
</dbReference>
<reference evidence="5" key="1">
    <citation type="submission" date="2025-08" db="UniProtKB">
        <authorList>
            <consortium name="RefSeq"/>
        </authorList>
    </citation>
    <scope>IDENTIFICATION</scope>
    <source>
        <strain evidence="5">14028-0561.14</strain>
        <tissue evidence="5">Whole fly</tissue>
    </source>
</reference>
<organism evidence="4 5">
    <name type="scientific">Drosophila kikkawai</name>
    <name type="common">Fruit fly</name>
    <dbReference type="NCBI Taxonomy" id="30033"/>
    <lineage>
        <taxon>Eukaryota</taxon>
        <taxon>Metazoa</taxon>
        <taxon>Ecdysozoa</taxon>
        <taxon>Arthropoda</taxon>
        <taxon>Hexapoda</taxon>
        <taxon>Insecta</taxon>
        <taxon>Pterygota</taxon>
        <taxon>Neoptera</taxon>
        <taxon>Endopterygota</taxon>
        <taxon>Diptera</taxon>
        <taxon>Brachycera</taxon>
        <taxon>Muscomorpha</taxon>
        <taxon>Ephydroidea</taxon>
        <taxon>Drosophilidae</taxon>
        <taxon>Drosophila</taxon>
        <taxon>Sophophora</taxon>
    </lineage>
</organism>
<dbReference type="SUPFAM" id="SSF54160">
    <property type="entry name" value="Chromo domain-like"/>
    <property type="match status" value="1"/>
</dbReference>
<evidence type="ECO:0000313" key="5">
    <source>
        <dbReference type="RefSeq" id="XP_041631463.1"/>
    </source>
</evidence>
<keyword evidence="4" id="KW-1185">Reference proteome</keyword>
<gene>
    <name evidence="5" type="primary">HP6</name>
</gene>